<sequence>MSTGLTNGNPRKNGKKLGPFHGIPKVFFGSVISAHVLPPHVQPVTSQSLTCTAKLQLEGMLCMGKGGVP</sequence>
<organism evidence="1 2">
    <name type="scientific">Arthrobotrys oligospora (strain ATCC 24927 / CBS 115.81 / DSM 1491)</name>
    <name type="common">Nematode-trapping fungus</name>
    <name type="synonym">Didymozoophaga oligospora</name>
    <dbReference type="NCBI Taxonomy" id="756982"/>
    <lineage>
        <taxon>Eukaryota</taxon>
        <taxon>Fungi</taxon>
        <taxon>Dikarya</taxon>
        <taxon>Ascomycota</taxon>
        <taxon>Pezizomycotina</taxon>
        <taxon>Orbiliomycetes</taxon>
        <taxon>Orbiliales</taxon>
        <taxon>Orbiliaceae</taxon>
        <taxon>Orbilia</taxon>
        <taxon>Orbilia oligospora</taxon>
    </lineage>
</organism>
<accession>G1XIU2</accession>
<keyword evidence="2" id="KW-1185">Reference proteome</keyword>
<dbReference type="EMBL" id="ADOT01000174">
    <property type="protein sequence ID" value="EGX46843.1"/>
    <property type="molecule type" value="Genomic_DNA"/>
</dbReference>
<dbReference type="HOGENOM" id="CLU_2775478_0_0_1"/>
<dbReference type="InParanoid" id="G1XIU2"/>
<dbReference type="AlphaFoldDB" id="G1XIU2"/>
<evidence type="ECO:0000313" key="2">
    <source>
        <dbReference type="Proteomes" id="UP000008784"/>
    </source>
</evidence>
<evidence type="ECO:0000313" key="1">
    <source>
        <dbReference type="EMBL" id="EGX46843.1"/>
    </source>
</evidence>
<comment type="caution">
    <text evidence="1">The sequence shown here is derived from an EMBL/GenBank/DDBJ whole genome shotgun (WGS) entry which is preliminary data.</text>
</comment>
<name>G1XIU2_ARTOA</name>
<dbReference type="Proteomes" id="UP000008784">
    <property type="component" value="Unassembled WGS sequence"/>
</dbReference>
<dbReference type="RefSeq" id="XP_011124404.1">
    <property type="nucleotide sequence ID" value="XM_011126102.1"/>
</dbReference>
<dbReference type="GeneID" id="22895309"/>
<protein>
    <submittedName>
        <fullName evidence="1">Uncharacterized protein</fullName>
    </submittedName>
</protein>
<reference evidence="1 2" key="1">
    <citation type="journal article" date="2011" name="PLoS Pathog.">
        <title>Genomic and proteomic analyses of the fungus Arthrobotrys oligospora provide insights into nematode-trap formation.</title>
        <authorList>
            <person name="Yang J."/>
            <person name="Wang L."/>
            <person name="Ji X."/>
            <person name="Feng Y."/>
            <person name="Li X."/>
            <person name="Zou C."/>
            <person name="Xu J."/>
            <person name="Ren Y."/>
            <person name="Mi Q."/>
            <person name="Wu J."/>
            <person name="Liu S."/>
            <person name="Liu Y."/>
            <person name="Huang X."/>
            <person name="Wang H."/>
            <person name="Niu X."/>
            <person name="Li J."/>
            <person name="Liang L."/>
            <person name="Luo Y."/>
            <person name="Ji K."/>
            <person name="Zhou W."/>
            <person name="Yu Z."/>
            <person name="Li G."/>
            <person name="Liu Y."/>
            <person name="Li L."/>
            <person name="Qiao M."/>
            <person name="Feng L."/>
            <person name="Zhang K.-Q."/>
        </authorList>
    </citation>
    <scope>NUCLEOTIDE SEQUENCE [LARGE SCALE GENOMIC DNA]</scope>
    <source>
        <strain evidence="2">ATCC 24927 / CBS 115.81 / DSM 1491</strain>
    </source>
</reference>
<gene>
    <name evidence="1" type="ORF">AOL_s00097g269</name>
</gene>
<proteinExistence type="predicted"/>